<feature type="domain" description="Amino acid transporter transmembrane" evidence="6">
    <location>
        <begin position="44"/>
        <end position="446"/>
    </location>
</feature>
<feature type="transmembrane region" description="Helical" evidence="5">
    <location>
        <begin position="273"/>
        <end position="297"/>
    </location>
</feature>
<evidence type="ECO:0000256" key="3">
    <source>
        <dbReference type="ARBA" id="ARBA00022989"/>
    </source>
</evidence>
<dbReference type="InterPro" id="IPR013057">
    <property type="entry name" value="AA_transpt_TM"/>
</dbReference>
<name>A0A7R9P4N5_TIMCA</name>
<feature type="transmembrane region" description="Helical" evidence="5">
    <location>
        <begin position="427"/>
        <end position="446"/>
    </location>
</feature>
<sequence>MALTTERSTSTLTLSDINLGDFGSNSTAEDGEIEVRISVGDAGALAHLLKCSLGTGILAMPHAFRNAGIVFGFVITVLIGIVCTHCVHILVKSSHILCRRQKIPSLTYAQTAELAFLSGPPSLQRFSSLSRIFASVMMALTYFCSLCVYLVFVATSIKQLADHYYQEGAAEEDTLNIRFYILMLAPFVYALGMITNLKFLVPFSAAANLLMMTGFAITLYYMFKDIPPVENHPYIAAADEIPIFFSTVIFAMEGIGVVMPLENSMKNPSHFLGCPGVLNTSMTVVTFMYTLVGLAGYLKYGDDTAASITLNLPIGEVLAQAVKFLIAAAILLSYGLQVFIPVDIVWASLQGLVPERWRYVALYCFRVIVVSATIAVAVVVPNLGPAISLVGAICFSTLGLLSPAVIETATCWEHDLGRWNWLLWKNLLIIIFSLMALITGTYKSIIEIITAY</sequence>
<keyword evidence="2 5" id="KW-0812">Transmembrane</keyword>
<keyword evidence="4 5" id="KW-0472">Membrane</keyword>
<evidence type="ECO:0000256" key="5">
    <source>
        <dbReference type="SAM" id="Phobius"/>
    </source>
</evidence>
<feature type="transmembrane region" description="Helical" evidence="5">
    <location>
        <begin position="177"/>
        <end position="194"/>
    </location>
</feature>
<proteinExistence type="predicted"/>
<dbReference type="EMBL" id="OE179750">
    <property type="protein sequence ID" value="CAD7569646.1"/>
    <property type="molecule type" value="Genomic_DNA"/>
</dbReference>
<dbReference type="GO" id="GO:0015179">
    <property type="term" value="F:L-amino acid transmembrane transporter activity"/>
    <property type="evidence" value="ECO:0007669"/>
    <property type="project" value="TreeGrafter"/>
</dbReference>
<feature type="transmembrane region" description="Helical" evidence="5">
    <location>
        <begin position="69"/>
        <end position="91"/>
    </location>
</feature>
<evidence type="ECO:0000256" key="4">
    <source>
        <dbReference type="ARBA" id="ARBA00023136"/>
    </source>
</evidence>
<reference evidence="7" key="1">
    <citation type="submission" date="2020-11" db="EMBL/GenBank/DDBJ databases">
        <authorList>
            <person name="Tran Van P."/>
        </authorList>
    </citation>
    <scope>NUCLEOTIDE SEQUENCE</scope>
</reference>
<feature type="transmembrane region" description="Helical" evidence="5">
    <location>
        <begin position="201"/>
        <end position="223"/>
    </location>
</feature>
<feature type="transmembrane region" description="Helical" evidence="5">
    <location>
        <begin position="243"/>
        <end position="261"/>
    </location>
</feature>
<feature type="transmembrane region" description="Helical" evidence="5">
    <location>
        <begin position="360"/>
        <end position="380"/>
    </location>
</feature>
<gene>
    <name evidence="7" type="ORF">TCMB3V08_LOCUS2376</name>
</gene>
<feature type="transmembrane region" description="Helical" evidence="5">
    <location>
        <begin position="132"/>
        <end position="157"/>
    </location>
</feature>
<accession>A0A7R9P4N5</accession>
<dbReference type="PANTHER" id="PTHR22950:SF349">
    <property type="entry name" value="AMINO ACID TRANSPORTER TRANSMEMBRANE DOMAIN-CONTAINING PROTEIN"/>
    <property type="match status" value="1"/>
</dbReference>
<evidence type="ECO:0000313" key="7">
    <source>
        <dbReference type="EMBL" id="CAD7569646.1"/>
    </source>
</evidence>
<dbReference type="GO" id="GO:0005774">
    <property type="term" value="C:vacuolar membrane"/>
    <property type="evidence" value="ECO:0007669"/>
    <property type="project" value="TreeGrafter"/>
</dbReference>
<feature type="transmembrane region" description="Helical" evidence="5">
    <location>
        <begin position="317"/>
        <end position="340"/>
    </location>
</feature>
<dbReference type="AlphaFoldDB" id="A0A7R9P4N5"/>
<comment type="subcellular location">
    <subcellularLocation>
        <location evidence="1">Membrane</location>
        <topology evidence="1">Multi-pass membrane protein</topology>
    </subcellularLocation>
</comment>
<keyword evidence="3 5" id="KW-1133">Transmembrane helix</keyword>
<dbReference type="Pfam" id="PF01490">
    <property type="entry name" value="Aa_trans"/>
    <property type="match status" value="1"/>
</dbReference>
<protein>
    <submittedName>
        <fullName evidence="7">(California timema) hypothetical protein</fullName>
    </submittedName>
</protein>
<evidence type="ECO:0000259" key="6">
    <source>
        <dbReference type="Pfam" id="PF01490"/>
    </source>
</evidence>
<organism evidence="7">
    <name type="scientific">Timema californicum</name>
    <name type="common">California timema</name>
    <name type="synonym">Walking stick</name>
    <dbReference type="NCBI Taxonomy" id="61474"/>
    <lineage>
        <taxon>Eukaryota</taxon>
        <taxon>Metazoa</taxon>
        <taxon>Ecdysozoa</taxon>
        <taxon>Arthropoda</taxon>
        <taxon>Hexapoda</taxon>
        <taxon>Insecta</taxon>
        <taxon>Pterygota</taxon>
        <taxon>Neoptera</taxon>
        <taxon>Polyneoptera</taxon>
        <taxon>Phasmatodea</taxon>
        <taxon>Timematodea</taxon>
        <taxon>Timematoidea</taxon>
        <taxon>Timematidae</taxon>
        <taxon>Timema</taxon>
    </lineage>
</organism>
<feature type="transmembrane region" description="Helical" evidence="5">
    <location>
        <begin position="386"/>
        <end position="406"/>
    </location>
</feature>
<evidence type="ECO:0000256" key="1">
    <source>
        <dbReference type="ARBA" id="ARBA00004141"/>
    </source>
</evidence>
<evidence type="ECO:0000256" key="2">
    <source>
        <dbReference type="ARBA" id="ARBA00022692"/>
    </source>
</evidence>
<dbReference type="PANTHER" id="PTHR22950">
    <property type="entry name" value="AMINO ACID TRANSPORTER"/>
    <property type="match status" value="1"/>
</dbReference>